<protein>
    <submittedName>
        <fullName evidence="1">Uncharacterized protein</fullName>
    </submittedName>
</protein>
<organism evidence="1 2">
    <name type="scientific">Adonisia turfae CCMR0082</name>
    <dbReference type="NCBI Taxonomy" id="2304604"/>
    <lineage>
        <taxon>Bacteria</taxon>
        <taxon>Bacillati</taxon>
        <taxon>Cyanobacteriota</taxon>
        <taxon>Adonisia</taxon>
        <taxon>Adonisia turfae</taxon>
    </lineage>
</organism>
<accession>A0A6M0SAV8</accession>
<sequence length="145" mass="16515">MIQNQKSGKAIDWPFPIKTKTLNITSTEDLDNMPLEAVEAVMDEIKASITKTAMAIGKAVSERHITGAYANPDWFGRATRFKKVAGAQDQLLQRYLGKRRKEAKQRQRAEFTELFIDKAREILPSEVFHKILQEAQQSSLEPGRR</sequence>
<dbReference type="RefSeq" id="WP_163666886.1">
    <property type="nucleotide sequence ID" value="NZ_QZCE01000002.1"/>
</dbReference>
<dbReference type="EMBL" id="QZCE01000002">
    <property type="protein sequence ID" value="NEZ65639.1"/>
    <property type="molecule type" value="Genomic_DNA"/>
</dbReference>
<name>A0A6M0SAV8_9CYAN</name>
<reference evidence="1 2" key="1">
    <citation type="journal article" date="2020" name="Microb. Ecol.">
        <title>Ecogenomics of the Marine Benthic Filamentous Cyanobacterium Adonisia.</title>
        <authorList>
            <person name="Walter J.M."/>
            <person name="Coutinho F.H."/>
            <person name="Leomil L."/>
            <person name="Hargreaves P.I."/>
            <person name="Campeao M.E."/>
            <person name="Vieira V.V."/>
            <person name="Silva B.S."/>
            <person name="Fistarol G.O."/>
            <person name="Salomon P.S."/>
            <person name="Sawabe T."/>
            <person name="Mino S."/>
            <person name="Hosokawa M."/>
            <person name="Miyashita H."/>
            <person name="Maruyama F."/>
            <person name="van Verk M.C."/>
            <person name="Dutilh B.E."/>
            <person name="Thompson C.C."/>
            <person name="Thompson F.L."/>
        </authorList>
    </citation>
    <scope>NUCLEOTIDE SEQUENCE [LARGE SCALE GENOMIC DNA]</scope>
    <source>
        <strain evidence="1 2">CCMR0082</strain>
    </source>
</reference>
<comment type="caution">
    <text evidence="1">The sequence shown here is derived from an EMBL/GenBank/DDBJ whole genome shotgun (WGS) entry which is preliminary data.</text>
</comment>
<dbReference type="Proteomes" id="UP000473574">
    <property type="component" value="Unassembled WGS sequence"/>
</dbReference>
<evidence type="ECO:0000313" key="1">
    <source>
        <dbReference type="EMBL" id="NEZ65639.1"/>
    </source>
</evidence>
<evidence type="ECO:0000313" key="2">
    <source>
        <dbReference type="Proteomes" id="UP000473574"/>
    </source>
</evidence>
<dbReference type="AlphaFoldDB" id="A0A6M0SAV8"/>
<gene>
    <name evidence="1" type="ORF">D0962_23260</name>
</gene>
<proteinExistence type="predicted"/>